<evidence type="ECO:0000313" key="3">
    <source>
        <dbReference type="Proteomes" id="UP000825729"/>
    </source>
</evidence>
<feature type="domain" description="TLDc" evidence="1">
    <location>
        <begin position="294"/>
        <end position="480"/>
    </location>
</feature>
<dbReference type="Pfam" id="PF07534">
    <property type="entry name" value="TLD"/>
    <property type="match status" value="1"/>
</dbReference>
<comment type="caution">
    <text evidence="2">The sequence shown here is derived from an EMBL/GenBank/DDBJ whole genome shotgun (WGS) entry which is preliminary data.</text>
</comment>
<dbReference type="EMBL" id="JAINDJ010000007">
    <property type="protein sequence ID" value="KAG9443078.1"/>
    <property type="molecule type" value="Genomic_DNA"/>
</dbReference>
<dbReference type="PANTHER" id="PTHR23354:SF104">
    <property type="entry name" value="TLD-DOMAIN CONTAINING NUCLEOLAR PROTEIN"/>
    <property type="match status" value="1"/>
</dbReference>
<proteinExistence type="predicted"/>
<dbReference type="PANTHER" id="PTHR23354">
    <property type="entry name" value="NUCLEOLAR PROTEIN 7/ESTROGEN RECEPTOR COACTIVATOR-RELATED"/>
    <property type="match status" value="1"/>
</dbReference>
<keyword evidence="3" id="KW-1185">Reference proteome</keyword>
<dbReference type="SMART" id="SM00584">
    <property type="entry name" value="TLDc"/>
    <property type="match status" value="1"/>
</dbReference>
<reference evidence="2 3" key="1">
    <citation type="submission" date="2021-07" db="EMBL/GenBank/DDBJ databases">
        <title>The Aristolochia fimbriata genome: insights into angiosperm evolution, floral development and chemical biosynthesis.</title>
        <authorList>
            <person name="Jiao Y."/>
        </authorList>
    </citation>
    <scope>NUCLEOTIDE SEQUENCE [LARGE SCALE GENOMIC DNA]</scope>
    <source>
        <strain evidence="2">IBCAS-2021</strain>
        <tissue evidence="2">Leaf</tissue>
    </source>
</reference>
<organism evidence="2 3">
    <name type="scientific">Aristolochia fimbriata</name>
    <name type="common">White veined hardy Dutchman's pipe vine</name>
    <dbReference type="NCBI Taxonomy" id="158543"/>
    <lineage>
        <taxon>Eukaryota</taxon>
        <taxon>Viridiplantae</taxon>
        <taxon>Streptophyta</taxon>
        <taxon>Embryophyta</taxon>
        <taxon>Tracheophyta</taxon>
        <taxon>Spermatophyta</taxon>
        <taxon>Magnoliopsida</taxon>
        <taxon>Magnoliidae</taxon>
        <taxon>Piperales</taxon>
        <taxon>Aristolochiaceae</taxon>
        <taxon>Aristolochia</taxon>
    </lineage>
</organism>
<evidence type="ECO:0000259" key="1">
    <source>
        <dbReference type="SMART" id="SM00584"/>
    </source>
</evidence>
<dbReference type="InterPro" id="IPR006571">
    <property type="entry name" value="TLDc_dom"/>
</dbReference>
<dbReference type="AlphaFoldDB" id="A0AAV7E2N5"/>
<protein>
    <recommendedName>
        <fullName evidence="1">TLDc domain-containing protein</fullName>
    </recommendedName>
</protein>
<name>A0AAV7E2N5_ARIFI</name>
<gene>
    <name evidence="2" type="ORF">H6P81_018932</name>
</gene>
<evidence type="ECO:0000313" key="2">
    <source>
        <dbReference type="EMBL" id="KAG9443078.1"/>
    </source>
</evidence>
<dbReference type="Proteomes" id="UP000825729">
    <property type="component" value="Unassembled WGS sequence"/>
</dbReference>
<accession>A0AAV7E2N5</accession>
<sequence length="536" mass="58402">MGASSSTSHVSEEQKEVESLAAATGSLPMLKDVFSKLCHPTTSAIPVESLQECFSLSFTNVLTEGAPMPACFPELLLHLGFTVVDQFFMANKGGICWVEFLRGYVRCCGRVSSSVSLKTLYRVYAAASVKVGLPLELKFESDEPDSKISGSLLPSDVLMLLWTCWIMSIIKVNTDDVSILPDINNLVLSATQSNGVAGTGSTEAAFELSSSQEPISASKFHLWAITTVPGLAHTFSQYINDRLQKCLASVGISDPPAAPLAGASTMETTEQDTCLLTCGTAWAISLSLGSGFKSELFAKACCPGERTGVFEDLLYRSSVHGKGLNRFWFGIDGYNAPLLILISASSSATHEGEADSGQWVIGILSQGGFESRNSFYGSSGNLYAIKPMFHVFLPTGKVKNFVYTHLHATGRVYEPHPKPVGIAFGGTIGNERIFVDEDFARVTIRHHAVDKTYQPGPLFPSQGYLPTEASVLEVEVWGLGGKTAKSQQDTYRKREDLFSEQRRKVDLKTFGSWEDSPEKMMMDMVADPNRVQREDR</sequence>